<dbReference type="InterPro" id="IPR007110">
    <property type="entry name" value="Ig-like_dom"/>
</dbReference>
<dbReference type="PROSITE" id="PS50835">
    <property type="entry name" value="IG_LIKE"/>
    <property type="match status" value="1"/>
</dbReference>
<dbReference type="Gene3D" id="2.60.40.10">
    <property type="entry name" value="Immunoglobulins"/>
    <property type="match status" value="1"/>
</dbReference>
<accession>A0A3P8H1T4</accession>
<evidence type="ECO:0000313" key="2">
    <source>
        <dbReference type="EMBL" id="VDP88871.1"/>
    </source>
</evidence>
<sequence length="107" mass="12316">MFIIIIIAAPPPRVLIPRNASVEPRTDAIITCNIFSLDENIEVKWYRGLDPRFELKNGRRHTIKLNQDTPAGGLASAFTSTLTIRCVICYYIDIIYNRRIILYNNIH</sequence>
<dbReference type="Proteomes" id="UP000269396">
    <property type="component" value="Unassembled WGS sequence"/>
</dbReference>
<dbReference type="AlphaFoldDB" id="A0A3P8H1T4"/>
<proteinExistence type="predicted"/>
<protein>
    <recommendedName>
        <fullName evidence="1">Ig-like domain-containing protein</fullName>
    </recommendedName>
</protein>
<dbReference type="InterPro" id="IPR013783">
    <property type="entry name" value="Ig-like_fold"/>
</dbReference>
<dbReference type="InterPro" id="IPR036179">
    <property type="entry name" value="Ig-like_dom_sf"/>
</dbReference>
<keyword evidence="3" id="KW-1185">Reference proteome</keyword>
<organism evidence="2 3">
    <name type="scientific">Schistosoma mattheei</name>
    <dbReference type="NCBI Taxonomy" id="31246"/>
    <lineage>
        <taxon>Eukaryota</taxon>
        <taxon>Metazoa</taxon>
        <taxon>Spiralia</taxon>
        <taxon>Lophotrochozoa</taxon>
        <taxon>Platyhelminthes</taxon>
        <taxon>Trematoda</taxon>
        <taxon>Digenea</taxon>
        <taxon>Strigeidida</taxon>
        <taxon>Schistosomatoidea</taxon>
        <taxon>Schistosomatidae</taxon>
        <taxon>Schistosoma</taxon>
    </lineage>
</organism>
<evidence type="ECO:0000259" key="1">
    <source>
        <dbReference type="PROSITE" id="PS50835"/>
    </source>
</evidence>
<dbReference type="EMBL" id="UZAL01055420">
    <property type="protein sequence ID" value="VDP88871.1"/>
    <property type="molecule type" value="Genomic_DNA"/>
</dbReference>
<gene>
    <name evidence="2" type="ORF">SMTD_LOCUS22876</name>
</gene>
<name>A0A3P8H1T4_9TREM</name>
<reference evidence="2 3" key="1">
    <citation type="submission" date="2018-11" db="EMBL/GenBank/DDBJ databases">
        <authorList>
            <consortium name="Pathogen Informatics"/>
        </authorList>
    </citation>
    <scope>NUCLEOTIDE SEQUENCE [LARGE SCALE GENOMIC DNA]</scope>
    <source>
        <strain>Denwood</strain>
        <strain evidence="3">Zambia</strain>
    </source>
</reference>
<feature type="domain" description="Ig-like" evidence="1">
    <location>
        <begin position="11"/>
        <end position="47"/>
    </location>
</feature>
<dbReference type="SUPFAM" id="SSF48726">
    <property type="entry name" value="Immunoglobulin"/>
    <property type="match status" value="1"/>
</dbReference>
<evidence type="ECO:0000313" key="3">
    <source>
        <dbReference type="Proteomes" id="UP000269396"/>
    </source>
</evidence>